<comment type="catalytic activity">
    <reaction evidence="1 12 13">
        <text>ATP-dependent breakage, passage and rejoining of double-stranded DNA.</text>
        <dbReference type="EC" id="5.6.2.2"/>
    </reaction>
</comment>
<evidence type="ECO:0000313" key="20">
    <source>
        <dbReference type="Proteomes" id="UP000582213"/>
    </source>
</evidence>
<evidence type="ECO:0000259" key="14">
    <source>
        <dbReference type="Pfam" id="PF04406"/>
    </source>
</evidence>
<feature type="domain" description="Topoisomerase 6 subunit A/Spo11 TOPRIM" evidence="16">
    <location>
        <begin position="202"/>
        <end position="380"/>
    </location>
</feature>
<dbReference type="Gene3D" id="3.40.1360.10">
    <property type="match status" value="1"/>
</dbReference>
<feature type="domain" description="Type II DNA topoisomerase VI subunit A all-beta" evidence="15">
    <location>
        <begin position="157"/>
        <end position="197"/>
    </location>
</feature>
<dbReference type="InterPro" id="IPR013049">
    <property type="entry name" value="Spo11/TopoVI_A_N"/>
</dbReference>
<dbReference type="EC" id="5.6.2.2" evidence="12"/>
<feature type="domain" description="Spo11/DNA topoisomerase VI subunit A N-terminal" evidence="14">
    <location>
        <begin position="77"/>
        <end position="153"/>
    </location>
</feature>
<evidence type="ECO:0000259" key="15">
    <source>
        <dbReference type="Pfam" id="PF20768"/>
    </source>
</evidence>
<keyword evidence="10 12" id="KW-0413">Isomerase</keyword>
<dbReference type="EMBL" id="JACHFY010000001">
    <property type="protein sequence ID" value="MBB5252511.1"/>
    <property type="molecule type" value="Genomic_DNA"/>
</dbReference>
<reference evidence="18 19" key="1">
    <citation type="submission" date="2019-10" db="EMBL/GenBank/DDBJ databases">
        <title>Genome Sequences from Six Type Strain Members of the Archaeal Family Sulfolobaceae: Acidianus ambivalens, Acidianus infernus, Metallosphaera prunae, Stygiolobus azoricus, Sulfolobus metallicus, and Sulfurisphaera ohwakuensis.</title>
        <authorList>
            <person name="Counts J.A."/>
            <person name="Kelly R.M."/>
        </authorList>
    </citation>
    <scope>NUCLEOTIDE SEQUENCE [LARGE SCALE GENOMIC DNA]</scope>
    <source>
        <strain evidence="18 19">TA-1</strain>
    </source>
</reference>
<dbReference type="InterPro" id="IPR034136">
    <property type="entry name" value="TOPRIM_Topo6A/Spo11"/>
</dbReference>
<proteinExistence type="inferred from homology"/>
<keyword evidence="9 12" id="KW-0238">DNA-binding</keyword>
<dbReference type="GO" id="GO:0000287">
    <property type="term" value="F:magnesium ion binding"/>
    <property type="evidence" value="ECO:0007669"/>
    <property type="project" value="UniProtKB-UniRule"/>
</dbReference>
<dbReference type="PANTHER" id="PTHR10848">
    <property type="entry name" value="MEIOTIC RECOMBINATION PROTEIN SPO11"/>
    <property type="match status" value="1"/>
</dbReference>
<dbReference type="InterPro" id="IPR049333">
    <property type="entry name" value="Topo_VI_alpha"/>
</dbReference>
<organism evidence="18 19">
    <name type="scientific">Sulfurisphaera ohwakuensis</name>
    <dbReference type="NCBI Taxonomy" id="69656"/>
    <lineage>
        <taxon>Archaea</taxon>
        <taxon>Thermoproteota</taxon>
        <taxon>Thermoprotei</taxon>
        <taxon>Sulfolobales</taxon>
        <taxon>Sulfolobaceae</taxon>
        <taxon>Sulfurisphaera</taxon>
    </lineage>
</organism>
<dbReference type="AlphaFoldDB" id="A0A650CGR2"/>
<sequence length="387" mass="45073">MSSELTSKVDKEARKKAADTLRQVFVKLIEQINNSEPPTMEIPKRTLGNTIYDEKRKLLLLGEEKLKRSFFDLNESKRFMQTVLMASIIYDALINDEYPTIRDLYYRGKHSIILKDPRGKTYEENTWDEQKESDSVIMDIEVFTSLLREDMLILSKEKGKVVGDMRIRSGNDIIDLSKMGHGAYSIEPTPDLIDFVDINAEFVLVVEKDAVFQQLHRAGFWKQYKAILVTSAGQPDRATRRFVRRLNEELKLPVYILTDADPYGWYIYSVFRIGSISLSYESERLATPNAKFLGVSMTDIFGDSNKKPYLSEQERRNYIIKAKDADIKRATEIKNYQWFKTKAWQHEIEIFLNKKSKLEIEAMASKGLKFLAFQYIPEKIKSKDYVE</sequence>
<dbReference type="GO" id="GO:0003918">
    <property type="term" value="F:DNA topoisomerase type II (double strand cut, ATP-hydrolyzing) activity"/>
    <property type="evidence" value="ECO:0007669"/>
    <property type="project" value="UniProtKB-UniRule"/>
</dbReference>
<keyword evidence="19" id="KW-1185">Reference proteome</keyword>
<protein>
    <recommendedName>
        <fullName evidence="12">Type 2 DNA topoisomerase 6 subunit A</fullName>
        <ecNumber evidence="12">5.6.2.2</ecNumber>
    </recommendedName>
    <alternativeName>
        <fullName evidence="12">Type II DNA topoisomerase VI subunit A</fullName>
    </alternativeName>
</protein>
<evidence type="ECO:0000256" key="10">
    <source>
        <dbReference type="ARBA" id="ARBA00023235"/>
    </source>
</evidence>
<comment type="cofactor">
    <cofactor evidence="2 12">
        <name>Mg(2+)</name>
        <dbReference type="ChEBI" id="CHEBI:18420"/>
    </cofactor>
</comment>
<dbReference type="KEGG" id="soh:D1869_07500"/>
<dbReference type="Pfam" id="PF04406">
    <property type="entry name" value="TP6A_N"/>
    <property type="match status" value="1"/>
</dbReference>
<evidence type="ECO:0000256" key="3">
    <source>
        <dbReference type="ARBA" id="ARBA00006559"/>
    </source>
</evidence>
<evidence type="ECO:0000256" key="11">
    <source>
        <dbReference type="ARBA" id="ARBA00063696"/>
    </source>
</evidence>
<dbReference type="OrthoDB" id="5866at2157"/>
<evidence type="ECO:0000256" key="12">
    <source>
        <dbReference type="HAMAP-Rule" id="MF_00132"/>
    </source>
</evidence>
<dbReference type="HAMAP" id="MF_00132">
    <property type="entry name" value="Top6A"/>
    <property type="match status" value="1"/>
</dbReference>
<dbReference type="GeneID" id="42801081"/>
<evidence type="ECO:0000256" key="4">
    <source>
        <dbReference type="ARBA" id="ARBA00022723"/>
    </source>
</evidence>
<dbReference type="GO" id="GO:0003677">
    <property type="term" value="F:DNA binding"/>
    <property type="evidence" value="ECO:0007669"/>
    <property type="project" value="UniProtKB-UniRule"/>
</dbReference>
<evidence type="ECO:0000256" key="6">
    <source>
        <dbReference type="ARBA" id="ARBA00022840"/>
    </source>
</evidence>
<dbReference type="GO" id="GO:0006260">
    <property type="term" value="P:DNA replication"/>
    <property type="evidence" value="ECO:0007669"/>
    <property type="project" value="UniProtKB-UniRule"/>
</dbReference>
<dbReference type="PROSITE" id="PS52041">
    <property type="entry name" value="TOPO_IIB"/>
    <property type="match status" value="1"/>
</dbReference>
<dbReference type="InterPro" id="IPR002815">
    <property type="entry name" value="Spo11/TopoVI_A"/>
</dbReference>
<dbReference type="InterPro" id="IPR036078">
    <property type="entry name" value="Spo11/TopoVI_A_sf"/>
</dbReference>
<accession>A0A650CGR2</accession>
<dbReference type="FunFam" id="3.40.1360.10:FF:000011">
    <property type="entry name" value="Type 2 DNA topoisomerase 6 subunit A"/>
    <property type="match status" value="1"/>
</dbReference>
<dbReference type="RefSeq" id="WP_156014568.1">
    <property type="nucleotide sequence ID" value="NZ_CP045484.1"/>
</dbReference>
<evidence type="ECO:0000313" key="19">
    <source>
        <dbReference type="Proteomes" id="UP000427373"/>
    </source>
</evidence>
<dbReference type="InterPro" id="IPR004085">
    <property type="entry name" value="TopoVI_A"/>
</dbReference>
<dbReference type="GO" id="GO:0006265">
    <property type="term" value="P:DNA topological change"/>
    <property type="evidence" value="ECO:0007669"/>
    <property type="project" value="UniProtKB-UniRule"/>
</dbReference>
<keyword evidence="8 12" id="KW-0799">Topoisomerase</keyword>
<dbReference type="PANTHER" id="PTHR10848:SF0">
    <property type="entry name" value="MEIOTIC RECOMBINATION PROTEIN SPO11"/>
    <property type="match status" value="1"/>
</dbReference>
<evidence type="ECO:0000256" key="13">
    <source>
        <dbReference type="PROSITE-ProRule" id="PRU01385"/>
    </source>
</evidence>
<evidence type="ECO:0000313" key="17">
    <source>
        <dbReference type="EMBL" id="MBB5252511.1"/>
    </source>
</evidence>
<evidence type="ECO:0000259" key="16">
    <source>
        <dbReference type="Pfam" id="PF21180"/>
    </source>
</evidence>
<dbReference type="Proteomes" id="UP000427373">
    <property type="component" value="Chromosome"/>
</dbReference>
<feature type="binding site" evidence="12">
    <location>
        <position position="259"/>
    </location>
    <ligand>
        <name>Mg(2+)</name>
        <dbReference type="ChEBI" id="CHEBI:18420"/>
    </ligand>
</feature>
<dbReference type="Pfam" id="PF21180">
    <property type="entry name" value="TOP6A-Spo11_Toprim"/>
    <property type="match status" value="1"/>
</dbReference>
<dbReference type="PRINTS" id="PR01550">
    <property type="entry name" value="TOP6AFAMILY"/>
</dbReference>
<dbReference type="Proteomes" id="UP000582213">
    <property type="component" value="Unassembled WGS sequence"/>
</dbReference>
<evidence type="ECO:0000256" key="7">
    <source>
        <dbReference type="ARBA" id="ARBA00022842"/>
    </source>
</evidence>
<comment type="subunit">
    <text evidence="11 12">Homodimer. Heterotetramer of two Top6A and two Top6B chains.</text>
</comment>
<evidence type="ECO:0000313" key="18">
    <source>
        <dbReference type="EMBL" id="QGR17044.1"/>
    </source>
</evidence>
<dbReference type="FunFam" id="1.10.10.10:FF:000655">
    <property type="entry name" value="Type 2 DNA topoisomerase 6 subunit A"/>
    <property type="match status" value="1"/>
</dbReference>
<dbReference type="GO" id="GO:0005694">
    <property type="term" value="C:chromosome"/>
    <property type="evidence" value="ECO:0007669"/>
    <property type="project" value="InterPro"/>
</dbReference>
<reference evidence="17 20" key="2">
    <citation type="submission" date="2020-08" db="EMBL/GenBank/DDBJ databases">
        <title>Genomic Encyclopedia of Type Strains, Phase IV (KMG-IV): sequencing the most valuable type-strain genomes for metagenomic binning, comparative biology and taxonomic classification.</title>
        <authorList>
            <person name="Goeker M."/>
        </authorList>
    </citation>
    <scope>NUCLEOTIDE SEQUENCE [LARGE SCALE GENOMIC DNA]</scope>
    <source>
        <strain evidence="17 20">DSM 12421</strain>
    </source>
</reference>
<dbReference type="CDD" id="cd00223">
    <property type="entry name" value="TOPRIM_TopoIIB_SPO"/>
    <property type="match status" value="1"/>
</dbReference>
<keyword evidence="7 12" id="KW-0460">Magnesium</keyword>
<dbReference type="NCBIfam" id="NF003336">
    <property type="entry name" value="PRK04342.1-5"/>
    <property type="match status" value="1"/>
</dbReference>
<evidence type="ECO:0000256" key="8">
    <source>
        <dbReference type="ARBA" id="ARBA00023029"/>
    </source>
</evidence>
<keyword evidence="4 12" id="KW-0479">Metal-binding</keyword>
<gene>
    <name evidence="12" type="primary">top6A</name>
    <name evidence="18" type="ORF">D1869_07500</name>
    <name evidence="17" type="ORF">HNQ62_000229</name>
</gene>
<dbReference type="PRINTS" id="PR01552">
    <property type="entry name" value="TPISMRASE6A"/>
</dbReference>
<evidence type="ECO:0000256" key="9">
    <source>
        <dbReference type="ARBA" id="ARBA00023125"/>
    </source>
</evidence>
<keyword evidence="5 12" id="KW-0547">Nucleotide-binding</keyword>
<evidence type="ECO:0000256" key="1">
    <source>
        <dbReference type="ARBA" id="ARBA00000185"/>
    </source>
</evidence>
<comment type="similarity">
    <text evidence="3 12 13">Belongs to the TOP6A family.</text>
</comment>
<dbReference type="EMBL" id="CP045484">
    <property type="protein sequence ID" value="QGR17044.1"/>
    <property type="molecule type" value="Genomic_DNA"/>
</dbReference>
<evidence type="ECO:0000256" key="5">
    <source>
        <dbReference type="ARBA" id="ARBA00022741"/>
    </source>
</evidence>
<dbReference type="GO" id="GO:0005524">
    <property type="term" value="F:ATP binding"/>
    <property type="evidence" value="ECO:0007669"/>
    <property type="project" value="UniProtKB-KW"/>
</dbReference>
<feature type="active site" description="O-(5'-phospho-DNA)-tyrosine intermediate" evidence="12 13">
    <location>
        <position position="106"/>
    </location>
</feature>
<evidence type="ECO:0000256" key="2">
    <source>
        <dbReference type="ARBA" id="ARBA00001946"/>
    </source>
</evidence>
<dbReference type="Gene3D" id="1.10.10.10">
    <property type="entry name" value="Winged helix-like DNA-binding domain superfamily/Winged helix DNA-binding domain"/>
    <property type="match status" value="1"/>
</dbReference>
<dbReference type="SUPFAM" id="SSF56726">
    <property type="entry name" value="DNA topoisomerase IV, alpha subunit"/>
    <property type="match status" value="1"/>
</dbReference>
<keyword evidence="6 12" id="KW-0067">ATP-binding</keyword>
<comment type="function">
    <text evidence="12">Relaxes both positive and negative superturns and exhibits a strong decatenase activity.</text>
</comment>
<feature type="binding site" evidence="12">
    <location>
        <position position="207"/>
    </location>
    <ligand>
        <name>Mg(2+)</name>
        <dbReference type="ChEBI" id="CHEBI:18420"/>
    </ligand>
</feature>
<name>A0A650CGR2_SULOH</name>
<dbReference type="InterPro" id="IPR036388">
    <property type="entry name" value="WH-like_DNA-bd_sf"/>
</dbReference>
<dbReference type="Pfam" id="PF20768">
    <property type="entry name" value="Topo_VI_alpha"/>
    <property type="match status" value="1"/>
</dbReference>